<dbReference type="SUPFAM" id="SSF53335">
    <property type="entry name" value="S-adenosyl-L-methionine-dependent methyltransferases"/>
    <property type="match status" value="1"/>
</dbReference>
<feature type="domain" description="Methyltransferase FkbM" evidence="1">
    <location>
        <begin position="102"/>
        <end position="184"/>
    </location>
</feature>
<dbReference type="Pfam" id="PF05050">
    <property type="entry name" value="Methyltransf_21"/>
    <property type="match status" value="1"/>
</dbReference>
<dbReference type="Proteomes" id="UP000178170">
    <property type="component" value="Unassembled WGS sequence"/>
</dbReference>
<dbReference type="InterPro" id="IPR006342">
    <property type="entry name" value="FkbM_mtfrase"/>
</dbReference>
<comment type="caution">
    <text evidence="2">The sequence shown here is derived from an EMBL/GenBank/DDBJ whole genome shotgun (WGS) entry which is preliminary data.</text>
</comment>
<proteinExistence type="predicted"/>
<protein>
    <recommendedName>
        <fullName evidence="1">Methyltransferase FkbM domain-containing protein</fullName>
    </recommendedName>
</protein>
<reference evidence="2 3" key="1">
    <citation type="journal article" date="2016" name="Nat. Commun.">
        <title>Thousands of microbial genomes shed light on interconnected biogeochemical processes in an aquifer system.</title>
        <authorList>
            <person name="Anantharaman K."/>
            <person name="Brown C.T."/>
            <person name="Hug L.A."/>
            <person name="Sharon I."/>
            <person name="Castelle C.J."/>
            <person name="Probst A.J."/>
            <person name="Thomas B.C."/>
            <person name="Singh A."/>
            <person name="Wilkins M.J."/>
            <person name="Karaoz U."/>
            <person name="Brodie E.L."/>
            <person name="Williams K.H."/>
            <person name="Hubbard S.S."/>
            <person name="Banfield J.F."/>
        </authorList>
    </citation>
    <scope>NUCLEOTIDE SEQUENCE [LARGE SCALE GENOMIC DNA]</scope>
</reference>
<dbReference type="AlphaFoldDB" id="A0A1G2QY15"/>
<gene>
    <name evidence="2" type="ORF">A2843_01300</name>
</gene>
<organism evidence="2 3">
    <name type="scientific">Candidatus Wildermuthbacteria bacterium RIFCSPHIGHO2_01_FULL_48_27b</name>
    <dbReference type="NCBI Taxonomy" id="1802447"/>
    <lineage>
        <taxon>Bacteria</taxon>
        <taxon>Candidatus Wildermuthiibacteriota</taxon>
    </lineage>
</organism>
<dbReference type="EMBL" id="MHTS01000003">
    <property type="protein sequence ID" value="OHA65019.1"/>
    <property type="molecule type" value="Genomic_DNA"/>
</dbReference>
<evidence type="ECO:0000259" key="1">
    <source>
        <dbReference type="Pfam" id="PF05050"/>
    </source>
</evidence>
<name>A0A1G2QY15_9BACT</name>
<sequence length="286" mass="32869">MDTQIKNGRLEEYKKNITSQHGEDGIIAEIFRRMGAENKWCVEFGALNGTHHSNTWKLIMQDGWSGVLIEADPTYAEKLKEVYKNTPRARCFNEFVEFEGEHSLDSILARTSIPRDFDLLSVDIDGNDYHIWNSLSQYRPRLVVIEFNQTIPNDISFIQPRDRSVQQGSSLLALVELGRKKGYRLAAVAGVNAFFALDELFSKLGIDDASIDKMNSDTSCYTRLFQLYDGTLVLDGYKKLFWHNLPIKQEDIQVLTAHRRTYPSGVSSKWIVRTIKYYVRKLSSKV</sequence>
<evidence type="ECO:0000313" key="2">
    <source>
        <dbReference type="EMBL" id="OHA65019.1"/>
    </source>
</evidence>
<evidence type="ECO:0000313" key="3">
    <source>
        <dbReference type="Proteomes" id="UP000178170"/>
    </source>
</evidence>
<dbReference type="InterPro" id="IPR029063">
    <property type="entry name" value="SAM-dependent_MTases_sf"/>
</dbReference>
<accession>A0A1G2QY15</accession>